<keyword evidence="5" id="KW-1185">Reference proteome</keyword>
<accession>A0A8J6HHP1</accession>
<dbReference type="InterPro" id="IPR036645">
    <property type="entry name" value="Elafin-like_sf"/>
</dbReference>
<organism evidence="4 5">
    <name type="scientific">Tenebrio molitor</name>
    <name type="common">Yellow mealworm beetle</name>
    <dbReference type="NCBI Taxonomy" id="7067"/>
    <lineage>
        <taxon>Eukaryota</taxon>
        <taxon>Metazoa</taxon>
        <taxon>Ecdysozoa</taxon>
        <taxon>Arthropoda</taxon>
        <taxon>Hexapoda</taxon>
        <taxon>Insecta</taxon>
        <taxon>Pterygota</taxon>
        <taxon>Neoptera</taxon>
        <taxon>Endopterygota</taxon>
        <taxon>Coleoptera</taxon>
        <taxon>Polyphaga</taxon>
        <taxon>Cucujiformia</taxon>
        <taxon>Tenebrionidae</taxon>
        <taxon>Tenebrio</taxon>
    </lineage>
</organism>
<dbReference type="AlphaFoldDB" id="A0A8J6HHP1"/>
<dbReference type="CDD" id="cd00199">
    <property type="entry name" value="WAP"/>
    <property type="match status" value="1"/>
</dbReference>
<gene>
    <name evidence="4" type="ORF">GEV33_008964</name>
</gene>
<evidence type="ECO:0000256" key="2">
    <source>
        <dbReference type="SAM" id="SignalP"/>
    </source>
</evidence>
<dbReference type="Pfam" id="PF00095">
    <property type="entry name" value="WAP"/>
    <property type="match status" value="1"/>
</dbReference>
<comment type="caution">
    <text evidence="4">The sequence shown here is derived from an EMBL/GenBank/DDBJ whole genome shotgun (WGS) entry which is preliminary data.</text>
</comment>
<dbReference type="EMBL" id="JABDTM020024915">
    <property type="protein sequence ID" value="KAH0813828.1"/>
    <property type="molecule type" value="Genomic_DNA"/>
</dbReference>
<feature type="signal peptide" evidence="2">
    <location>
        <begin position="1"/>
        <end position="17"/>
    </location>
</feature>
<keyword evidence="2" id="KW-0732">Signal</keyword>
<evidence type="ECO:0000256" key="1">
    <source>
        <dbReference type="SAM" id="MobiDB-lite"/>
    </source>
</evidence>
<dbReference type="GO" id="GO:0030414">
    <property type="term" value="F:peptidase inhibitor activity"/>
    <property type="evidence" value="ECO:0007669"/>
    <property type="project" value="InterPro"/>
</dbReference>
<sequence>MIKIILTFLALSFVVFAEKPGSCPVSLTKPAINIPCTVPQCSSDDDCLGPLKCCSNICGSPVCIPAIGIPSIPTGYQQERDIVASTQQKLYPPSPQPIPSRVLRTGSVPRVQHLPPSPLSRSAQIPPRPRRKKSPAPRIPLPGRSPLHPRPVPMNKHNSCAHPFISKTPPPTEIRYSLEINPDDGSDRSQSAYQASKRNLRSRCEPVLEREKWERKKKKELSREYLVTAQWFAAPTIVEQELGSVGVVKLFELGKKCCKKPGSEPYRNSVDKQEIVWFDERRSPAKAFLGEIVDPFYRKSRPEPASKRHSTLGCGIRSEIRYKTERGTILPTPPRSSSRRDEPCIIDRSGNGVGK</sequence>
<proteinExistence type="predicted"/>
<evidence type="ECO:0000313" key="4">
    <source>
        <dbReference type="EMBL" id="KAH0813828.1"/>
    </source>
</evidence>
<reference evidence="4" key="1">
    <citation type="journal article" date="2020" name="J Insects Food Feed">
        <title>The yellow mealworm (Tenebrio molitor) genome: a resource for the emerging insects as food and feed industry.</title>
        <authorList>
            <person name="Eriksson T."/>
            <person name="Andere A."/>
            <person name="Kelstrup H."/>
            <person name="Emery V."/>
            <person name="Picard C."/>
        </authorList>
    </citation>
    <scope>NUCLEOTIDE SEQUENCE</scope>
    <source>
        <strain evidence="4">Stoneville</strain>
        <tissue evidence="4">Whole head</tissue>
    </source>
</reference>
<evidence type="ECO:0000259" key="3">
    <source>
        <dbReference type="PROSITE" id="PS51390"/>
    </source>
</evidence>
<feature type="region of interest" description="Disordered" evidence="1">
    <location>
        <begin position="325"/>
        <end position="355"/>
    </location>
</feature>
<dbReference type="PROSITE" id="PS51390">
    <property type="entry name" value="WAP"/>
    <property type="match status" value="1"/>
</dbReference>
<reference evidence="4" key="2">
    <citation type="submission" date="2021-08" db="EMBL/GenBank/DDBJ databases">
        <authorList>
            <person name="Eriksson T."/>
        </authorList>
    </citation>
    <scope>NUCLEOTIDE SEQUENCE</scope>
    <source>
        <strain evidence="4">Stoneville</strain>
        <tissue evidence="4">Whole head</tissue>
    </source>
</reference>
<dbReference type="Proteomes" id="UP000719412">
    <property type="component" value="Unassembled WGS sequence"/>
</dbReference>
<feature type="domain" description="WAP" evidence="3">
    <location>
        <begin position="16"/>
        <end position="67"/>
    </location>
</feature>
<feature type="compositionally biased region" description="Polar residues" evidence="1">
    <location>
        <begin position="188"/>
        <end position="197"/>
    </location>
</feature>
<dbReference type="SMART" id="SM00217">
    <property type="entry name" value="WAP"/>
    <property type="match status" value="1"/>
</dbReference>
<dbReference type="SUPFAM" id="SSF57256">
    <property type="entry name" value="Elafin-like"/>
    <property type="match status" value="1"/>
</dbReference>
<protein>
    <recommendedName>
        <fullName evidence="3">WAP domain-containing protein</fullName>
    </recommendedName>
</protein>
<dbReference type="GO" id="GO:0005576">
    <property type="term" value="C:extracellular region"/>
    <property type="evidence" value="ECO:0007669"/>
    <property type="project" value="InterPro"/>
</dbReference>
<feature type="region of interest" description="Disordered" evidence="1">
    <location>
        <begin position="109"/>
        <end position="200"/>
    </location>
</feature>
<feature type="chain" id="PRO_5035148227" description="WAP domain-containing protein" evidence="2">
    <location>
        <begin position="18"/>
        <end position="355"/>
    </location>
</feature>
<name>A0A8J6HHP1_TENMO</name>
<evidence type="ECO:0000313" key="5">
    <source>
        <dbReference type="Proteomes" id="UP000719412"/>
    </source>
</evidence>
<dbReference type="Gene3D" id="4.10.75.10">
    <property type="entry name" value="Elafin-like"/>
    <property type="match status" value="1"/>
</dbReference>
<dbReference type="InterPro" id="IPR008197">
    <property type="entry name" value="WAP_dom"/>
</dbReference>